<dbReference type="Pfam" id="PF03121">
    <property type="entry name" value="Herpes_UL52"/>
    <property type="match status" value="1"/>
</dbReference>
<dbReference type="PANTHER" id="PTHR31399:SF0">
    <property type="entry name" value="DNA-DIRECTED PRIMASE_POLYMERASE PROTEIN"/>
    <property type="match status" value="1"/>
</dbReference>
<dbReference type="OrthoDB" id="5988181at2759"/>
<dbReference type="OMA" id="HYEVIQD"/>
<evidence type="ECO:0000256" key="5">
    <source>
        <dbReference type="ARBA" id="ARBA00044677"/>
    </source>
</evidence>
<protein>
    <recommendedName>
        <fullName evidence="4">DNA-directed primase/polymerase protein</fullName>
        <ecNumber evidence="6">2.7.7.102</ecNumber>
        <ecNumber evidence="2">2.7.7.7</ecNumber>
    </recommendedName>
</protein>
<reference evidence="9" key="3">
    <citation type="submission" date="2015-06" db="UniProtKB">
        <authorList>
            <consortium name="EnsemblMetazoa"/>
        </authorList>
    </citation>
    <scope>IDENTIFICATION</scope>
</reference>
<keyword evidence="10" id="KW-1185">Reference proteome</keyword>
<accession>R7TWM1</accession>
<dbReference type="EC" id="2.7.7.7" evidence="2"/>
<evidence type="ECO:0000256" key="6">
    <source>
        <dbReference type="ARBA" id="ARBA00044768"/>
    </source>
</evidence>
<keyword evidence="3" id="KW-0239">DNA-directed DNA polymerase</keyword>
<keyword evidence="3" id="KW-0808">Transferase</keyword>
<sequence>MDKTSFYGKKGLARAKNWKERLRSKEHEFYLQPALTQYRPKLDSPSAHWKIFYRQKEAFHFARSQSKELHVFAFESETFQQKGGQRLYLVASLEHFWHYYQGMNRHQRHHYELIPEGAVCRLYFDLEFQRAENPDKDGHSAVAVLIQYICACLKKRFQVNCCEKDVLILDASTPSKFSQHLIFHMAGAAFKCNVTAGNFVHSVMRLVLEEVNSQTCAKAELTNSLLDEQILEWSGLKVEQLKELICKDKDGKDSLIVDLGVYTRNRNFRLYLSCKMGKNNPLLTAAQNQFCCHQKKCKTRFIKPSTQQQLFLDSLVTASYENGMRILTCDEDPRLRNTSSQHSDRPTDFLEGFQSSPYPEVDAFISERAKRWGGEGCPPGSVRQWVYFSHGQIIIYNIVRNRWCANIGRMHKSNKIMLIADLKHRVFYQKCHDPDCKAVNYKSPDEALPRNVLPSLFSEEVADEDLLKAANEIEAQELNFSDVNEEDLLNAMEEVEGAKTAPVE</sequence>
<dbReference type="Proteomes" id="UP000014760">
    <property type="component" value="Unassembled WGS sequence"/>
</dbReference>
<dbReference type="STRING" id="283909.R7TWM1"/>
<comment type="catalytic activity">
    <reaction evidence="5">
        <text>ssDNA + n NTP = ssDNA/pppN(pN)n-1 hybrid + (n-1) diphosphate.</text>
        <dbReference type="EC" id="2.7.7.102"/>
    </reaction>
</comment>
<proteinExistence type="inferred from homology"/>
<evidence type="ECO:0000256" key="2">
    <source>
        <dbReference type="ARBA" id="ARBA00012417"/>
    </source>
</evidence>
<evidence type="ECO:0000313" key="9">
    <source>
        <dbReference type="EnsemblMetazoa" id="CapteP224955"/>
    </source>
</evidence>
<dbReference type="EnsemblMetazoa" id="CapteT224955">
    <property type="protein sequence ID" value="CapteP224955"/>
    <property type="gene ID" value="CapteG224955"/>
</dbReference>
<comment type="catalytic activity">
    <reaction evidence="7">
        <text>DNA(n) + a 2'-deoxyribonucleoside 5'-triphosphate = DNA(n+1) + diphosphate</text>
        <dbReference type="Rhea" id="RHEA:22508"/>
        <dbReference type="Rhea" id="RHEA-COMP:17339"/>
        <dbReference type="Rhea" id="RHEA-COMP:17340"/>
        <dbReference type="ChEBI" id="CHEBI:33019"/>
        <dbReference type="ChEBI" id="CHEBI:61560"/>
        <dbReference type="ChEBI" id="CHEBI:173112"/>
        <dbReference type="EC" id="2.7.7.7"/>
    </reaction>
    <physiologicalReaction direction="left-to-right" evidence="7">
        <dbReference type="Rhea" id="RHEA:22509"/>
    </physiologicalReaction>
</comment>
<reference evidence="8 10" key="2">
    <citation type="journal article" date="2013" name="Nature">
        <title>Insights into bilaterian evolution from three spiralian genomes.</title>
        <authorList>
            <person name="Simakov O."/>
            <person name="Marletaz F."/>
            <person name="Cho S.J."/>
            <person name="Edsinger-Gonzales E."/>
            <person name="Havlak P."/>
            <person name="Hellsten U."/>
            <person name="Kuo D.H."/>
            <person name="Larsson T."/>
            <person name="Lv J."/>
            <person name="Arendt D."/>
            <person name="Savage R."/>
            <person name="Osoegawa K."/>
            <person name="de Jong P."/>
            <person name="Grimwood J."/>
            <person name="Chapman J.A."/>
            <person name="Shapiro H."/>
            <person name="Aerts A."/>
            <person name="Otillar R.P."/>
            <person name="Terry A.Y."/>
            <person name="Boore J.L."/>
            <person name="Grigoriev I.V."/>
            <person name="Lindberg D.R."/>
            <person name="Seaver E.C."/>
            <person name="Weisblat D.A."/>
            <person name="Putnam N.H."/>
            <person name="Rokhsar D.S."/>
        </authorList>
    </citation>
    <scope>NUCLEOTIDE SEQUENCE</scope>
    <source>
        <strain evidence="8 10">I ESC-2004</strain>
    </source>
</reference>
<evidence type="ECO:0000256" key="4">
    <source>
        <dbReference type="ARBA" id="ARBA00026139"/>
    </source>
</evidence>
<gene>
    <name evidence="8" type="ORF">CAPTEDRAFT_224955</name>
</gene>
<dbReference type="EMBL" id="KB308311">
    <property type="protein sequence ID" value="ELT98007.1"/>
    <property type="molecule type" value="Genomic_DNA"/>
</dbReference>
<dbReference type="GO" id="GO:0009411">
    <property type="term" value="P:response to UV"/>
    <property type="evidence" value="ECO:0007669"/>
    <property type="project" value="TreeGrafter"/>
</dbReference>
<keyword evidence="3" id="KW-0548">Nucleotidyltransferase</keyword>
<evidence type="ECO:0000313" key="10">
    <source>
        <dbReference type="Proteomes" id="UP000014760"/>
    </source>
</evidence>
<reference evidence="10" key="1">
    <citation type="submission" date="2012-12" db="EMBL/GenBank/DDBJ databases">
        <authorList>
            <person name="Hellsten U."/>
            <person name="Grimwood J."/>
            <person name="Chapman J.A."/>
            <person name="Shapiro H."/>
            <person name="Aerts A."/>
            <person name="Otillar R.P."/>
            <person name="Terry A.Y."/>
            <person name="Boore J.L."/>
            <person name="Simakov O."/>
            <person name="Marletaz F."/>
            <person name="Cho S.-J."/>
            <person name="Edsinger-Gonzales E."/>
            <person name="Havlak P."/>
            <person name="Kuo D.-H."/>
            <person name="Larsson T."/>
            <person name="Lv J."/>
            <person name="Arendt D."/>
            <person name="Savage R."/>
            <person name="Osoegawa K."/>
            <person name="de Jong P."/>
            <person name="Lindberg D.R."/>
            <person name="Seaver E.C."/>
            <person name="Weisblat D.A."/>
            <person name="Putnam N.H."/>
            <person name="Grigoriev I.V."/>
            <person name="Rokhsar D.S."/>
        </authorList>
    </citation>
    <scope>NUCLEOTIDE SEQUENCE</scope>
    <source>
        <strain evidence="10">I ESC-2004</strain>
    </source>
</reference>
<dbReference type="EMBL" id="AMQN01010640">
    <property type="status" value="NOT_ANNOTATED_CDS"/>
    <property type="molecule type" value="Genomic_DNA"/>
</dbReference>
<dbReference type="GO" id="GO:0005759">
    <property type="term" value="C:mitochondrial matrix"/>
    <property type="evidence" value="ECO:0007669"/>
    <property type="project" value="TreeGrafter"/>
</dbReference>
<dbReference type="GO" id="GO:0042276">
    <property type="term" value="P:error-prone translesion synthesis"/>
    <property type="evidence" value="ECO:0007669"/>
    <property type="project" value="InterPro"/>
</dbReference>
<organism evidence="8">
    <name type="scientific">Capitella teleta</name>
    <name type="common">Polychaete worm</name>
    <dbReference type="NCBI Taxonomy" id="283909"/>
    <lineage>
        <taxon>Eukaryota</taxon>
        <taxon>Metazoa</taxon>
        <taxon>Spiralia</taxon>
        <taxon>Lophotrochozoa</taxon>
        <taxon>Annelida</taxon>
        <taxon>Polychaeta</taxon>
        <taxon>Sedentaria</taxon>
        <taxon>Scolecida</taxon>
        <taxon>Capitellidae</taxon>
        <taxon>Capitella</taxon>
    </lineage>
</organism>
<dbReference type="GO" id="GO:0031297">
    <property type="term" value="P:replication fork processing"/>
    <property type="evidence" value="ECO:0007669"/>
    <property type="project" value="TreeGrafter"/>
</dbReference>
<evidence type="ECO:0000256" key="7">
    <source>
        <dbReference type="ARBA" id="ARBA00047303"/>
    </source>
</evidence>
<evidence type="ECO:0000256" key="3">
    <source>
        <dbReference type="ARBA" id="ARBA00022932"/>
    </source>
</evidence>
<dbReference type="PANTHER" id="PTHR31399">
    <property type="entry name" value="DNA-DIRECTED PRIMASE / POLYMERASE PROTEIN"/>
    <property type="match status" value="1"/>
</dbReference>
<name>R7TWM1_CAPTE</name>
<dbReference type="GO" id="GO:0003682">
    <property type="term" value="F:chromatin binding"/>
    <property type="evidence" value="ECO:0007669"/>
    <property type="project" value="TreeGrafter"/>
</dbReference>
<comment type="similarity">
    <text evidence="1">Belongs to the eukaryotic-type primase small subunit family.</text>
</comment>
<dbReference type="GO" id="GO:0005634">
    <property type="term" value="C:nucleus"/>
    <property type="evidence" value="ECO:0007669"/>
    <property type="project" value="TreeGrafter"/>
</dbReference>
<dbReference type="GO" id="GO:0006264">
    <property type="term" value="P:mitochondrial DNA replication"/>
    <property type="evidence" value="ECO:0007669"/>
    <property type="project" value="TreeGrafter"/>
</dbReference>
<dbReference type="GO" id="GO:0003887">
    <property type="term" value="F:DNA-directed DNA polymerase activity"/>
    <property type="evidence" value="ECO:0007669"/>
    <property type="project" value="UniProtKB-KW"/>
</dbReference>
<dbReference type="AlphaFoldDB" id="R7TWM1"/>
<dbReference type="EC" id="2.7.7.102" evidence="6"/>
<evidence type="ECO:0000256" key="1">
    <source>
        <dbReference type="ARBA" id="ARBA00009762"/>
    </source>
</evidence>
<evidence type="ECO:0000313" key="8">
    <source>
        <dbReference type="EMBL" id="ELT98007.1"/>
    </source>
</evidence>
<dbReference type="InterPro" id="IPR044917">
    <property type="entry name" value="PRIMPOL"/>
</dbReference>
<dbReference type="HOGENOM" id="CLU_027838_0_0_1"/>